<dbReference type="Proteomes" id="UP000467841">
    <property type="component" value="Unassembled WGS sequence"/>
</dbReference>
<dbReference type="Pfam" id="PF04502">
    <property type="entry name" value="Saf4_Yju2"/>
    <property type="match status" value="1"/>
</dbReference>
<reference evidence="2" key="1">
    <citation type="submission" date="2020-01" db="EMBL/GenBank/DDBJ databases">
        <authorList>
            <person name="Mishra B."/>
        </authorList>
    </citation>
    <scope>NUCLEOTIDE SEQUENCE [LARGE SCALE GENOMIC DNA]</scope>
</reference>
<dbReference type="AlphaFoldDB" id="A0A6D2HD96"/>
<accession>A0A6D2HD96</accession>
<protein>
    <recommendedName>
        <fullName evidence="4">Splicing factor YJU2</fullName>
    </recommendedName>
</protein>
<dbReference type="OrthoDB" id="674963at2759"/>
<dbReference type="GO" id="GO:0071006">
    <property type="term" value="C:U2-type catalytic step 1 spliceosome"/>
    <property type="evidence" value="ECO:0007669"/>
    <property type="project" value="TreeGrafter"/>
</dbReference>
<evidence type="ECO:0000313" key="3">
    <source>
        <dbReference type="Proteomes" id="UP000467841"/>
    </source>
</evidence>
<evidence type="ECO:0000313" key="2">
    <source>
        <dbReference type="EMBL" id="CAA7013726.1"/>
    </source>
</evidence>
<keyword evidence="3" id="KW-1185">Reference proteome</keyword>
<feature type="region of interest" description="Disordered" evidence="1">
    <location>
        <begin position="94"/>
        <end position="124"/>
    </location>
</feature>
<dbReference type="GO" id="GO:0000398">
    <property type="term" value="P:mRNA splicing, via spliceosome"/>
    <property type="evidence" value="ECO:0007669"/>
    <property type="project" value="InterPro"/>
</dbReference>
<proteinExistence type="predicted"/>
<evidence type="ECO:0000256" key="1">
    <source>
        <dbReference type="SAM" id="MobiDB-lite"/>
    </source>
</evidence>
<dbReference type="EMBL" id="CACVBM020000066">
    <property type="protein sequence ID" value="CAA7013726.1"/>
    <property type="molecule type" value="Genomic_DNA"/>
</dbReference>
<sequence length="124" mass="14375">MGEREVLNKYYPLSFDPKKTPRLRRPKNHQKKIRFMLPVSVRCNTCGNYMSKGTKFNSREEEVIGEAYLGIKIHRFYLKCTNCSAEVTIKTDPKNTGYTVESGATCPRGHEEEEEEEEEKHKGT</sequence>
<organism evidence="2 3">
    <name type="scientific">Microthlaspi erraticum</name>
    <dbReference type="NCBI Taxonomy" id="1685480"/>
    <lineage>
        <taxon>Eukaryota</taxon>
        <taxon>Viridiplantae</taxon>
        <taxon>Streptophyta</taxon>
        <taxon>Embryophyta</taxon>
        <taxon>Tracheophyta</taxon>
        <taxon>Spermatophyta</taxon>
        <taxon>Magnoliopsida</taxon>
        <taxon>eudicotyledons</taxon>
        <taxon>Gunneridae</taxon>
        <taxon>Pentapetalae</taxon>
        <taxon>rosids</taxon>
        <taxon>malvids</taxon>
        <taxon>Brassicales</taxon>
        <taxon>Brassicaceae</taxon>
        <taxon>Coluteocarpeae</taxon>
        <taxon>Microthlaspi</taxon>
    </lineage>
</organism>
<name>A0A6D2HD96_9BRAS</name>
<dbReference type="PANTHER" id="PTHR12111:SF4">
    <property type="entry name" value="SPLICING FACTOR YJU2"/>
    <property type="match status" value="1"/>
</dbReference>
<dbReference type="InterPro" id="IPR007590">
    <property type="entry name" value="Saf4/Yju2"/>
</dbReference>
<evidence type="ECO:0008006" key="4">
    <source>
        <dbReference type="Google" id="ProtNLM"/>
    </source>
</evidence>
<gene>
    <name evidence="2" type="ORF">MERR_LOCUS960</name>
</gene>
<dbReference type="PANTHER" id="PTHR12111">
    <property type="entry name" value="SPLICING FACTOR YJU2"/>
    <property type="match status" value="1"/>
</dbReference>
<comment type="caution">
    <text evidence="2">The sequence shown here is derived from an EMBL/GenBank/DDBJ whole genome shotgun (WGS) entry which is preliminary data.</text>
</comment>